<evidence type="ECO:0000313" key="2">
    <source>
        <dbReference type="RefSeq" id="XP_014489322.1"/>
    </source>
</evidence>
<sequence length="108" mass="12478">MGTTIVVTLVEFTGACLNDERRNSLLAQDDANKTIDMNVPLRERWMQDIEMFSKYLDIKSHNAAEQTDYLADNPEIKQLIADYVLTLLIGNHFIHRISFVPNLLRQIE</sequence>
<keyword evidence="1" id="KW-1185">Reference proteome</keyword>
<gene>
    <name evidence="2" type="primary">LOC106752266</name>
</gene>
<accession>A0A6P3YHM3</accession>
<proteinExistence type="predicted"/>
<name>A0A6P3YHM3_DINQU</name>
<organism evidence="1 2">
    <name type="scientific">Dinoponera quadriceps</name>
    <name type="common">South American ant</name>
    <dbReference type="NCBI Taxonomy" id="609295"/>
    <lineage>
        <taxon>Eukaryota</taxon>
        <taxon>Metazoa</taxon>
        <taxon>Ecdysozoa</taxon>
        <taxon>Arthropoda</taxon>
        <taxon>Hexapoda</taxon>
        <taxon>Insecta</taxon>
        <taxon>Pterygota</taxon>
        <taxon>Neoptera</taxon>
        <taxon>Endopterygota</taxon>
        <taxon>Hymenoptera</taxon>
        <taxon>Apocrita</taxon>
        <taxon>Aculeata</taxon>
        <taxon>Formicoidea</taxon>
        <taxon>Formicidae</taxon>
        <taxon>Ponerinae</taxon>
        <taxon>Ponerini</taxon>
        <taxon>Dinoponera</taxon>
    </lineage>
</organism>
<reference evidence="2" key="1">
    <citation type="submission" date="2025-08" db="UniProtKB">
        <authorList>
            <consortium name="RefSeq"/>
        </authorList>
    </citation>
    <scope>IDENTIFICATION</scope>
</reference>
<evidence type="ECO:0000313" key="1">
    <source>
        <dbReference type="Proteomes" id="UP000515204"/>
    </source>
</evidence>
<dbReference type="AlphaFoldDB" id="A0A6P3YHM3"/>
<dbReference type="KEGG" id="dqu:106752266"/>
<protein>
    <submittedName>
        <fullName evidence="2">Uncharacterized protein LOC106752266</fullName>
    </submittedName>
</protein>
<dbReference type="Proteomes" id="UP000515204">
    <property type="component" value="Unplaced"/>
</dbReference>
<dbReference type="GeneID" id="106752266"/>
<dbReference type="OrthoDB" id="6334211at2759"/>
<dbReference type="RefSeq" id="XP_014489322.1">
    <property type="nucleotide sequence ID" value="XM_014633836.1"/>
</dbReference>